<dbReference type="OrthoDB" id="9803333at2"/>
<evidence type="ECO:0000256" key="1">
    <source>
        <dbReference type="ARBA" id="ARBA00006484"/>
    </source>
</evidence>
<dbReference type="PANTHER" id="PTHR42879">
    <property type="entry name" value="3-OXOACYL-(ACYL-CARRIER-PROTEIN) REDUCTASE"/>
    <property type="match status" value="1"/>
</dbReference>
<dbReference type="CDD" id="cd05233">
    <property type="entry name" value="SDR_c"/>
    <property type="match status" value="1"/>
</dbReference>
<reference evidence="3 4" key="1">
    <citation type="submission" date="2018-01" db="EMBL/GenBank/DDBJ databases">
        <title>The whole genome sequencing and assembly of Halobacillus litoralis ERB031 strain.</title>
        <authorList>
            <person name="Lee S.-J."/>
            <person name="Park M.-K."/>
            <person name="Kim J.-Y."/>
            <person name="Lee Y.-J."/>
            <person name="Yi H."/>
            <person name="Bahn Y.-S."/>
            <person name="Kim J.F."/>
            <person name="Lee D.-W."/>
        </authorList>
    </citation>
    <scope>NUCLEOTIDE SEQUENCE [LARGE SCALE GENOMIC DNA]</scope>
    <source>
        <strain evidence="3 4">ERB 031</strain>
    </source>
</reference>
<dbReference type="EMBL" id="CP026118">
    <property type="protein sequence ID" value="QAS50935.1"/>
    <property type="molecule type" value="Genomic_DNA"/>
</dbReference>
<evidence type="ECO:0000313" key="3">
    <source>
        <dbReference type="EMBL" id="QAS50935.1"/>
    </source>
</evidence>
<dbReference type="GO" id="GO:0016491">
    <property type="term" value="F:oxidoreductase activity"/>
    <property type="evidence" value="ECO:0007669"/>
    <property type="project" value="UniProtKB-KW"/>
</dbReference>
<gene>
    <name evidence="3" type="ORF">HLI_01345</name>
</gene>
<dbReference type="KEGG" id="hli:HLI_01345"/>
<evidence type="ECO:0000256" key="2">
    <source>
        <dbReference type="ARBA" id="ARBA00023002"/>
    </source>
</evidence>
<dbReference type="AlphaFoldDB" id="A0A410M8A5"/>
<dbReference type="Gene3D" id="3.40.50.720">
    <property type="entry name" value="NAD(P)-binding Rossmann-like Domain"/>
    <property type="match status" value="1"/>
</dbReference>
<keyword evidence="2" id="KW-0560">Oxidoreductase</keyword>
<dbReference type="NCBIfam" id="NF047420">
    <property type="entry name" value="EF_P_mod_YmfI"/>
    <property type="match status" value="1"/>
</dbReference>
<evidence type="ECO:0000313" key="4">
    <source>
        <dbReference type="Proteomes" id="UP000287756"/>
    </source>
</evidence>
<name>A0A410M8A5_9BACI</name>
<dbReference type="InterPro" id="IPR050259">
    <property type="entry name" value="SDR"/>
</dbReference>
<organism evidence="3 4">
    <name type="scientific">Halobacillus litoralis</name>
    <dbReference type="NCBI Taxonomy" id="45668"/>
    <lineage>
        <taxon>Bacteria</taxon>
        <taxon>Bacillati</taxon>
        <taxon>Bacillota</taxon>
        <taxon>Bacilli</taxon>
        <taxon>Bacillales</taxon>
        <taxon>Bacillaceae</taxon>
        <taxon>Halobacillus</taxon>
    </lineage>
</organism>
<dbReference type="Proteomes" id="UP000287756">
    <property type="component" value="Chromosome"/>
</dbReference>
<dbReference type="Pfam" id="PF13561">
    <property type="entry name" value="adh_short_C2"/>
    <property type="match status" value="1"/>
</dbReference>
<proteinExistence type="inferred from homology"/>
<dbReference type="InterPro" id="IPR036291">
    <property type="entry name" value="NAD(P)-bd_dom_sf"/>
</dbReference>
<dbReference type="RefSeq" id="WP_128522699.1">
    <property type="nucleotide sequence ID" value="NZ_CANLVY010000004.1"/>
</dbReference>
<protein>
    <submittedName>
        <fullName evidence="3">3-ketoacyl-ACP reductase</fullName>
    </submittedName>
</protein>
<dbReference type="SUPFAM" id="SSF51735">
    <property type="entry name" value="NAD(P)-binding Rossmann-fold domains"/>
    <property type="match status" value="1"/>
</dbReference>
<dbReference type="InterPro" id="IPR002347">
    <property type="entry name" value="SDR_fam"/>
</dbReference>
<dbReference type="PRINTS" id="PR00081">
    <property type="entry name" value="GDHRDH"/>
</dbReference>
<dbReference type="PANTHER" id="PTHR42879:SF2">
    <property type="entry name" value="3-OXOACYL-[ACYL-CARRIER-PROTEIN] REDUCTASE FABG"/>
    <property type="match status" value="1"/>
</dbReference>
<accession>A0A410M8A5</accession>
<comment type="similarity">
    <text evidence="1">Belongs to the short-chain dehydrogenases/reductases (SDR) family.</text>
</comment>
<sequence length="239" mass="25788">MNKRVLILGASGEIGRATALKLVAKGYEVGLQYNANESAVSSLRKEIPSHQYSGDFQADLSTNEGIVTFLDTLEMEWDAVIFAGGQMWTGIFQDMHPEDMDALYNVHVKAVWMTTKHVLPYMIHQKAGSIILVSSIFGIEGASLEVAYSSVKGAQNSFVKGLAKEVAPSGIRVNAVAPGLIDTKMNAHLTKDELTALAEEIPMGRAGKAEEVSDAIDFLINGRSSYITGQIIQINGGWA</sequence>
<dbReference type="FunFam" id="3.40.50.720:FF:000173">
    <property type="entry name" value="3-oxoacyl-[acyl-carrier protein] reductase"/>
    <property type="match status" value="1"/>
</dbReference>